<dbReference type="AlphaFoldDB" id="A0A0K1PSH6"/>
<evidence type="ECO:0000313" key="2">
    <source>
        <dbReference type="EMBL" id="AKU96079.1"/>
    </source>
</evidence>
<keyword evidence="3" id="KW-1185">Reference proteome</keyword>
<evidence type="ECO:0000313" key="3">
    <source>
        <dbReference type="Proteomes" id="UP000064967"/>
    </source>
</evidence>
<gene>
    <name evidence="2" type="ORF">AKJ09_02743</name>
</gene>
<feature type="region of interest" description="Disordered" evidence="1">
    <location>
        <begin position="95"/>
        <end position="121"/>
    </location>
</feature>
<reference evidence="2 3" key="1">
    <citation type="submission" date="2015-08" db="EMBL/GenBank/DDBJ databases">
        <authorList>
            <person name="Babu N.S."/>
            <person name="Beckwith C.J."/>
            <person name="Beseler K.G."/>
            <person name="Brison A."/>
            <person name="Carone J.V."/>
            <person name="Caskin T.P."/>
            <person name="Diamond M."/>
            <person name="Durham M.E."/>
            <person name="Foxe J.M."/>
            <person name="Go M."/>
            <person name="Henderson B.A."/>
            <person name="Jones I.B."/>
            <person name="McGettigan J.A."/>
            <person name="Micheletti S.J."/>
            <person name="Nasrallah M.E."/>
            <person name="Ortiz D."/>
            <person name="Piller C.R."/>
            <person name="Privatt S.R."/>
            <person name="Schneider S.L."/>
            <person name="Sharp S."/>
            <person name="Smith T.C."/>
            <person name="Stanton J.D."/>
            <person name="Ullery H.E."/>
            <person name="Wilson R.J."/>
            <person name="Serrano M.G."/>
            <person name="Buck G."/>
            <person name="Lee V."/>
            <person name="Wang Y."/>
            <person name="Carvalho R."/>
            <person name="Voegtly L."/>
            <person name="Shi R."/>
            <person name="Duckworth R."/>
            <person name="Johnson A."/>
            <person name="Loviza R."/>
            <person name="Walstead R."/>
            <person name="Shah Z."/>
            <person name="Kiflezghi M."/>
            <person name="Wade K."/>
            <person name="Ball S.L."/>
            <person name="Bradley K.W."/>
            <person name="Asai D.J."/>
            <person name="Bowman C.A."/>
            <person name="Russell D.A."/>
            <person name="Pope W.H."/>
            <person name="Jacobs-Sera D."/>
            <person name="Hendrix R.W."/>
            <person name="Hatfull G.F."/>
        </authorList>
    </citation>
    <scope>NUCLEOTIDE SEQUENCE [LARGE SCALE GENOMIC DNA]</scope>
    <source>
        <strain evidence="2 3">DSM 27648</strain>
    </source>
</reference>
<proteinExistence type="predicted"/>
<sequence>MHEKIVVPRRCTCRLHCYRHDMFRTRITFEENGILLDDERVPFATIDDANVEDGVLVLSMASGQRRIKLKKDEAMTVLDGVLDGVERAHPHATPYRQPEHVVEASPAPHHPRRIHRPRVSAGSPDLMIGRTFSAG</sequence>
<protein>
    <submittedName>
        <fullName evidence="2">Uncharacterized protein</fullName>
    </submittedName>
</protein>
<accession>A0A0K1PSH6</accession>
<dbReference type="EMBL" id="CP012333">
    <property type="protein sequence ID" value="AKU96079.1"/>
    <property type="molecule type" value="Genomic_DNA"/>
</dbReference>
<organism evidence="2 3">
    <name type="scientific">Labilithrix luteola</name>
    <dbReference type="NCBI Taxonomy" id="1391654"/>
    <lineage>
        <taxon>Bacteria</taxon>
        <taxon>Pseudomonadati</taxon>
        <taxon>Myxococcota</taxon>
        <taxon>Polyangia</taxon>
        <taxon>Polyangiales</taxon>
        <taxon>Labilitrichaceae</taxon>
        <taxon>Labilithrix</taxon>
    </lineage>
</organism>
<dbReference type="STRING" id="1391654.AKJ09_02743"/>
<dbReference type="KEGG" id="llu:AKJ09_02743"/>
<evidence type="ECO:0000256" key="1">
    <source>
        <dbReference type="SAM" id="MobiDB-lite"/>
    </source>
</evidence>
<feature type="compositionally biased region" description="Basic residues" evidence="1">
    <location>
        <begin position="109"/>
        <end position="118"/>
    </location>
</feature>
<dbReference type="Proteomes" id="UP000064967">
    <property type="component" value="Chromosome"/>
</dbReference>
<name>A0A0K1PSH6_9BACT</name>